<protein>
    <submittedName>
        <fullName evidence="1">Uncharacterized protein</fullName>
    </submittedName>
</protein>
<name>A0A9D0ZK70_9FIRM</name>
<dbReference type="SUPFAM" id="SSF53850">
    <property type="entry name" value="Periplasmic binding protein-like II"/>
    <property type="match status" value="1"/>
</dbReference>
<reference evidence="1" key="1">
    <citation type="submission" date="2020-10" db="EMBL/GenBank/DDBJ databases">
        <authorList>
            <person name="Gilroy R."/>
        </authorList>
    </citation>
    <scope>NUCLEOTIDE SEQUENCE</scope>
    <source>
        <strain evidence="1">ChiSjej6B24-2974</strain>
    </source>
</reference>
<proteinExistence type="predicted"/>
<reference evidence="1" key="2">
    <citation type="journal article" date="2021" name="PeerJ">
        <title>Extensive microbial diversity within the chicken gut microbiome revealed by metagenomics and culture.</title>
        <authorList>
            <person name="Gilroy R."/>
            <person name="Ravi A."/>
            <person name="Getino M."/>
            <person name="Pursley I."/>
            <person name="Horton D.L."/>
            <person name="Alikhan N.F."/>
            <person name="Baker D."/>
            <person name="Gharbi K."/>
            <person name="Hall N."/>
            <person name="Watson M."/>
            <person name="Adriaenssens E.M."/>
            <person name="Foster-Nyarko E."/>
            <person name="Jarju S."/>
            <person name="Secka A."/>
            <person name="Antonio M."/>
            <person name="Oren A."/>
            <person name="Chaudhuri R.R."/>
            <person name="La Ragione R."/>
            <person name="Hildebrand F."/>
            <person name="Pallen M.J."/>
        </authorList>
    </citation>
    <scope>NUCLEOTIDE SEQUENCE</scope>
    <source>
        <strain evidence="1">ChiSjej6B24-2974</strain>
    </source>
</reference>
<evidence type="ECO:0000313" key="1">
    <source>
        <dbReference type="EMBL" id="HIQ81958.1"/>
    </source>
</evidence>
<dbReference type="AlphaFoldDB" id="A0A9D0ZK70"/>
<evidence type="ECO:0000313" key="2">
    <source>
        <dbReference type="Proteomes" id="UP000824260"/>
    </source>
</evidence>
<organism evidence="1 2">
    <name type="scientific">Candidatus Pullichristensenella stercorigallinarum</name>
    <dbReference type="NCBI Taxonomy" id="2840909"/>
    <lineage>
        <taxon>Bacteria</taxon>
        <taxon>Bacillati</taxon>
        <taxon>Bacillota</taxon>
        <taxon>Clostridia</taxon>
        <taxon>Candidatus Pullichristensenella</taxon>
    </lineage>
</organism>
<sequence>MRRAVSILCVLLVIPLLLLFLHIHAALPNDTAPLVQEKYASWSGVLRLWVYEGWEANAITWLNRAISSFEKAYSGVYIQARKVDAEALRSFCTSGVNPPDMILFPPGLLENAGGLAPLDEPPALREGLAACGGGYAVPVLMGGYAWAYDRQALDSPPQEADDATLACAPAGEYSSLPAALMLLLTGEQGAEIELEAPGLDLGLPVSVDRDEAQPSTLPALSEDAYAAFTRGEVDALPVSQAQIRRLKALSEAGRGPDWTAAATGEAMLADQLLLLGIVDWPRDDLEARQELCRAFLAHLLSVETQTSLTVAGALPVLEGLTIYAGESGYEALEAAASLPLLVPPVFGTSGRETLDAVAGAFWSGQISAYEGIERLRAAFAR</sequence>
<dbReference type="Gene3D" id="3.40.190.10">
    <property type="entry name" value="Periplasmic binding protein-like II"/>
    <property type="match status" value="1"/>
</dbReference>
<dbReference type="Proteomes" id="UP000824260">
    <property type="component" value="Unassembled WGS sequence"/>
</dbReference>
<gene>
    <name evidence="1" type="ORF">IAA52_02520</name>
</gene>
<dbReference type="EMBL" id="DVFZ01000028">
    <property type="protein sequence ID" value="HIQ81958.1"/>
    <property type="molecule type" value="Genomic_DNA"/>
</dbReference>
<accession>A0A9D0ZK70</accession>
<comment type="caution">
    <text evidence="1">The sequence shown here is derived from an EMBL/GenBank/DDBJ whole genome shotgun (WGS) entry which is preliminary data.</text>
</comment>